<protein>
    <recommendedName>
        <fullName evidence="5">Oxygen sensor histidine kinase NreB</fullName>
        <ecNumber evidence="4">2.7.13.3</ecNumber>
    </recommendedName>
    <alternativeName>
        <fullName evidence="18">Nitrogen regulation protein B</fullName>
    </alternativeName>
</protein>
<dbReference type="Pfam" id="PF07730">
    <property type="entry name" value="HisKA_3"/>
    <property type="match status" value="1"/>
</dbReference>
<evidence type="ECO:0000256" key="11">
    <source>
        <dbReference type="ARBA" id="ARBA00022741"/>
    </source>
</evidence>
<keyword evidence="7" id="KW-0963">Cytoplasm</keyword>
<evidence type="ECO:0000256" key="15">
    <source>
        <dbReference type="ARBA" id="ARBA00023012"/>
    </source>
</evidence>
<dbReference type="InterPro" id="IPR004358">
    <property type="entry name" value="Sig_transdc_His_kin-like_C"/>
</dbReference>
<keyword evidence="11" id="KW-0547">Nucleotide-binding</keyword>
<evidence type="ECO:0000256" key="8">
    <source>
        <dbReference type="ARBA" id="ARBA00022553"/>
    </source>
</evidence>
<evidence type="ECO:0000256" key="5">
    <source>
        <dbReference type="ARBA" id="ARBA00017322"/>
    </source>
</evidence>
<dbReference type="SMART" id="SM00387">
    <property type="entry name" value="HATPase_c"/>
    <property type="match status" value="1"/>
</dbReference>
<evidence type="ECO:0000256" key="16">
    <source>
        <dbReference type="ARBA" id="ARBA00023014"/>
    </source>
</evidence>
<evidence type="ECO:0000259" key="20">
    <source>
        <dbReference type="PROSITE" id="PS50109"/>
    </source>
</evidence>
<evidence type="ECO:0000256" key="14">
    <source>
        <dbReference type="ARBA" id="ARBA00023004"/>
    </source>
</evidence>
<dbReference type="InterPro" id="IPR019734">
    <property type="entry name" value="TPR_rpt"/>
</dbReference>
<keyword evidence="12" id="KW-0418">Kinase</keyword>
<dbReference type="EMBL" id="JAODOP010000004">
    <property type="protein sequence ID" value="MEF3833984.1"/>
    <property type="molecule type" value="Genomic_DNA"/>
</dbReference>
<evidence type="ECO:0000256" key="19">
    <source>
        <dbReference type="SAM" id="Phobius"/>
    </source>
</evidence>
<evidence type="ECO:0000256" key="17">
    <source>
        <dbReference type="ARBA" id="ARBA00024827"/>
    </source>
</evidence>
<dbReference type="InterPro" id="IPR050482">
    <property type="entry name" value="Sensor_HK_TwoCompSys"/>
</dbReference>
<keyword evidence="9" id="KW-0808">Transferase</keyword>
<reference evidence="21 22" key="1">
    <citation type="submission" date="2022-09" db="EMBL/GenBank/DDBJ databases">
        <title>Genome sequencing of Flavivirga sp. MEBiC05379.</title>
        <authorList>
            <person name="Oh H.-M."/>
            <person name="Kwon K.K."/>
            <person name="Park M.J."/>
            <person name="Yang S.-H."/>
        </authorList>
    </citation>
    <scope>NUCLEOTIDE SEQUENCE [LARGE SCALE GENOMIC DNA]</scope>
    <source>
        <strain evidence="21 22">MEBiC05379</strain>
    </source>
</reference>
<comment type="cofactor">
    <cofactor evidence="2">
        <name>[4Fe-4S] cluster</name>
        <dbReference type="ChEBI" id="CHEBI:49883"/>
    </cofactor>
</comment>
<keyword evidence="19" id="KW-1133">Transmembrane helix</keyword>
<dbReference type="PROSITE" id="PS50109">
    <property type="entry name" value="HIS_KIN"/>
    <property type="match status" value="1"/>
</dbReference>
<dbReference type="SMART" id="SM00028">
    <property type="entry name" value="TPR"/>
    <property type="match status" value="4"/>
</dbReference>
<keyword evidence="13 21" id="KW-0067">ATP-binding</keyword>
<dbReference type="InterPro" id="IPR036890">
    <property type="entry name" value="HATPase_C_sf"/>
</dbReference>
<keyword evidence="14" id="KW-0408">Iron</keyword>
<accession>A0ABU7XU42</accession>
<keyword evidence="22" id="KW-1185">Reference proteome</keyword>
<evidence type="ECO:0000256" key="6">
    <source>
        <dbReference type="ARBA" id="ARBA00022485"/>
    </source>
</evidence>
<dbReference type="InterPro" id="IPR011990">
    <property type="entry name" value="TPR-like_helical_dom_sf"/>
</dbReference>
<evidence type="ECO:0000313" key="21">
    <source>
        <dbReference type="EMBL" id="MEF3833984.1"/>
    </source>
</evidence>
<dbReference type="Proteomes" id="UP001337305">
    <property type="component" value="Unassembled WGS sequence"/>
</dbReference>
<evidence type="ECO:0000256" key="1">
    <source>
        <dbReference type="ARBA" id="ARBA00000085"/>
    </source>
</evidence>
<dbReference type="Gene3D" id="1.20.5.1930">
    <property type="match status" value="1"/>
</dbReference>
<evidence type="ECO:0000256" key="2">
    <source>
        <dbReference type="ARBA" id="ARBA00001966"/>
    </source>
</evidence>
<dbReference type="Gene3D" id="3.30.565.10">
    <property type="entry name" value="Histidine kinase-like ATPase, C-terminal domain"/>
    <property type="match status" value="1"/>
</dbReference>
<comment type="catalytic activity">
    <reaction evidence="1">
        <text>ATP + protein L-histidine = ADP + protein N-phospho-L-histidine.</text>
        <dbReference type="EC" id="2.7.13.3"/>
    </reaction>
</comment>
<keyword evidence="10" id="KW-0479">Metal-binding</keyword>
<keyword evidence="19" id="KW-0812">Transmembrane</keyword>
<evidence type="ECO:0000256" key="9">
    <source>
        <dbReference type="ARBA" id="ARBA00022679"/>
    </source>
</evidence>
<keyword evidence="8" id="KW-0597">Phosphoprotein</keyword>
<dbReference type="EC" id="2.7.13.3" evidence="4"/>
<dbReference type="SUPFAM" id="SSF55874">
    <property type="entry name" value="ATPase domain of HSP90 chaperone/DNA topoisomerase II/histidine kinase"/>
    <property type="match status" value="1"/>
</dbReference>
<organism evidence="21 22">
    <name type="scientific">Flavivirga spongiicola</name>
    <dbReference type="NCBI Taxonomy" id="421621"/>
    <lineage>
        <taxon>Bacteria</taxon>
        <taxon>Pseudomonadati</taxon>
        <taxon>Bacteroidota</taxon>
        <taxon>Flavobacteriia</taxon>
        <taxon>Flavobacteriales</taxon>
        <taxon>Flavobacteriaceae</taxon>
        <taxon>Flavivirga</taxon>
    </lineage>
</organism>
<feature type="transmembrane region" description="Helical" evidence="19">
    <location>
        <begin position="330"/>
        <end position="350"/>
    </location>
</feature>
<name>A0ABU7XU42_9FLAO</name>
<dbReference type="PANTHER" id="PTHR24421:SF10">
    <property type="entry name" value="NITRATE_NITRITE SENSOR PROTEIN NARQ"/>
    <property type="match status" value="1"/>
</dbReference>
<dbReference type="PRINTS" id="PR00344">
    <property type="entry name" value="BCTRLSENSOR"/>
</dbReference>
<dbReference type="GO" id="GO:0005524">
    <property type="term" value="F:ATP binding"/>
    <property type="evidence" value="ECO:0007669"/>
    <property type="project" value="UniProtKB-KW"/>
</dbReference>
<evidence type="ECO:0000313" key="22">
    <source>
        <dbReference type="Proteomes" id="UP001337305"/>
    </source>
</evidence>
<comment type="caution">
    <text evidence="21">The sequence shown here is derived from an EMBL/GenBank/DDBJ whole genome shotgun (WGS) entry which is preliminary data.</text>
</comment>
<evidence type="ECO:0000256" key="3">
    <source>
        <dbReference type="ARBA" id="ARBA00004496"/>
    </source>
</evidence>
<dbReference type="CDD" id="cd16917">
    <property type="entry name" value="HATPase_UhpB-NarQ-NarX-like"/>
    <property type="match status" value="1"/>
</dbReference>
<comment type="function">
    <text evidence="17">Member of the two-component regulatory system NreB/NreC involved in the control of dissimilatory nitrate/nitrite reduction in response to oxygen. NreB functions as a direct oxygen sensor histidine kinase which is autophosphorylated, in the absence of oxygen, probably at the conserved histidine residue, and transfers its phosphate group probably to a conserved aspartate residue of NreC. NreB/NreC activates the expression of the nitrate (narGHJI) and nitrite (nir) reductase operons, as well as the putative nitrate transporter gene narT.</text>
</comment>
<dbReference type="Gene3D" id="1.25.40.10">
    <property type="entry name" value="Tetratricopeptide repeat domain"/>
    <property type="match status" value="2"/>
</dbReference>
<feature type="domain" description="Histidine kinase" evidence="20">
    <location>
        <begin position="396"/>
        <end position="584"/>
    </location>
</feature>
<keyword evidence="16" id="KW-0411">Iron-sulfur</keyword>
<evidence type="ECO:0000256" key="4">
    <source>
        <dbReference type="ARBA" id="ARBA00012438"/>
    </source>
</evidence>
<dbReference type="InterPro" id="IPR003594">
    <property type="entry name" value="HATPase_dom"/>
</dbReference>
<keyword evidence="15" id="KW-0902">Two-component regulatory system</keyword>
<dbReference type="InterPro" id="IPR011712">
    <property type="entry name" value="Sig_transdc_His_kin_sub3_dim/P"/>
</dbReference>
<dbReference type="RefSeq" id="WP_303306321.1">
    <property type="nucleotide sequence ID" value="NZ_JAODOP010000004.1"/>
</dbReference>
<proteinExistence type="predicted"/>
<keyword evidence="19" id="KW-0472">Membrane</keyword>
<keyword evidence="6" id="KW-0004">4Fe-4S</keyword>
<sequence>MPNIIPDSVYHQLKHETDIDKKLNLIYNIGITHVRAGTTDSIVFYAKKIDSVISHTDEKLNNYNSYQIKAKRLLGDGMYMNGLYENALKAYIEGISMVKNSIKYSELGWLKLGLGKVYFQKEDYKKAEALFQECSKSIKDNELNTQANYCLGALKYMQNNIAEATVFFDEALASSEKSLKLILKIELYKGLIAWEKEKLNESLDIFKSVMDRSLEHNYYDLYIEAVLNFGKIYTELGRYEDAQIILSMAYTNAIQWNRFELQKKIINDLRRVFYAKGDYKNAYNLLTQYLNVSNKVLKQQNSIVIKDLEYKYQTLQKEKEISRQKTIKQAFLYGFLALLIPVLALLYVYYQKLQTQSQLNTKQKELNNRKIASLLSEQELKLARTSLGAQQEERTRIAQQLHDSIGGNLAGIKLRMSNMKSLNKEGQEVILQVDETYELVRNISHDLIPKKFNENAFTALIDGYVQSIKQNVDFSIAFLTHPEEKINNLSEAVKIQIYQIIQELFTNTIKYANAKNVDLHLTIYEKMFQLLFEDDGTGFNVEEAQGGIGLSNIKNRIEQLNGKFVIDSALNRGTVVTIEIPLDEKA</sequence>
<gene>
    <name evidence="21" type="ORF">N1F79_12645</name>
</gene>
<dbReference type="SUPFAM" id="SSF48452">
    <property type="entry name" value="TPR-like"/>
    <property type="match status" value="1"/>
</dbReference>
<evidence type="ECO:0000256" key="13">
    <source>
        <dbReference type="ARBA" id="ARBA00022840"/>
    </source>
</evidence>
<comment type="subcellular location">
    <subcellularLocation>
        <location evidence="3">Cytoplasm</location>
    </subcellularLocation>
</comment>
<dbReference type="PANTHER" id="PTHR24421">
    <property type="entry name" value="NITRATE/NITRITE SENSOR PROTEIN NARX-RELATED"/>
    <property type="match status" value="1"/>
</dbReference>
<evidence type="ECO:0000256" key="12">
    <source>
        <dbReference type="ARBA" id="ARBA00022777"/>
    </source>
</evidence>
<dbReference type="InterPro" id="IPR005467">
    <property type="entry name" value="His_kinase_dom"/>
</dbReference>
<dbReference type="Pfam" id="PF02518">
    <property type="entry name" value="HATPase_c"/>
    <property type="match status" value="1"/>
</dbReference>
<evidence type="ECO:0000256" key="18">
    <source>
        <dbReference type="ARBA" id="ARBA00030800"/>
    </source>
</evidence>
<evidence type="ECO:0000256" key="7">
    <source>
        <dbReference type="ARBA" id="ARBA00022490"/>
    </source>
</evidence>
<evidence type="ECO:0000256" key="10">
    <source>
        <dbReference type="ARBA" id="ARBA00022723"/>
    </source>
</evidence>